<name>A0A1I1R726_9ACTN</name>
<evidence type="ECO:0000256" key="1">
    <source>
        <dbReference type="ARBA" id="ARBA00010062"/>
    </source>
</evidence>
<feature type="domain" description="Leucine-binding protein" evidence="3">
    <location>
        <begin position="44"/>
        <end position="382"/>
    </location>
</feature>
<organism evidence="4 5">
    <name type="scientific">Klenkia taihuensis</name>
    <dbReference type="NCBI Taxonomy" id="1225127"/>
    <lineage>
        <taxon>Bacteria</taxon>
        <taxon>Bacillati</taxon>
        <taxon>Actinomycetota</taxon>
        <taxon>Actinomycetes</taxon>
        <taxon>Geodermatophilales</taxon>
        <taxon>Geodermatophilaceae</taxon>
        <taxon>Klenkia</taxon>
    </lineage>
</organism>
<keyword evidence="2" id="KW-0732">Signal</keyword>
<evidence type="ECO:0000256" key="2">
    <source>
        <dbReference type="ARBA" id="ARBA00022729"/>
    </source>
</evidence>
<dbReference type="EMBL" id="FOMD01000003">
    <property type="protein sequence ID" value="SFD30214.1"/>
    <property type="molecule type" value="Genomic_DNA"/>
</dbReference>
<reference evidence="5" key="1">
    <citation type="submission" date="2016-10" db="EMBL/GenBank/DDBJ databases">
        <authorList>
            <person name="Varghese N."/>
            <person name="Submissions S."/>
        </authorList>
    </citation>
    <scope>NUCLEOTIDE SEQUENCE [LARGE SCALE GENOMIC DNA]</scope>
    <source>
        <strain evidence="5">DSM 45962</strain>
    </source>
</reference>
<dbReference type="InterPro" id="IPR028082">
    <property type="entry name" value="Peripla_BP_I"/>
</dbReference>
<proteinExistence type="inferred from homology"/>
<dbReference type="PROSITE" id="PS51257">
    <property type="entry name" value="PROKAR_LIPOPROTEIN"/>
    <property type="match status" value="1"/>
</dbReference>
<dbReference type="Proteomes" id="UP000199022">
    <property type="component" value="Unassembled WGS sequence"/>
</dbReference>
<dbReference type="PANTHER" id="PTHR30483">
    <property type="entry name" value="LEUCINE-SPECIFIC-BINDING PROTEIN"/>
    <property type="match status" value="1"/>
</dbReference>
<evidence type="ECO:0000313" key="4">
    <source>
        <dbReference type="EMBL" id="SFD30214.1"/>
    </source>
</evidence>
<comment type="similarity">
    <text evidence="1">Belongs to the leucine-binding protein family.</text>
</comment>
<evidence type="ECO:0000259" key="3">
    <source>
        <dbReference type="Pfam" id="PF13458"/>
    </source>
</evidence>
<dbReference type="InterPro" id="IPR028081">
    <property type="entry name" value="Leu-bd"/>
</dbReference>
<dbReference type="STRING" id="1225127.SAMN05661030_3145"/>
<protein>
    <submittedName>
        <fullName evidence="4">Branched-chain amino acid transport system substrate-binding protein</fullName>
    </submittedName>
</protein>
<accession>A0A1I1R726</accession>
<dbReference type="InterPro" id="IPR051010">
    <property type="entry name" value="BCAA_transport"/>
</dbReference>
<dbReference type="AlphaFoldDB" id="A0A1I1R726"/>
<evidence type="ECO:0000313" key="5">
    <source>
        <dbReference type="Proteomes" id="UP000199022"/>
    </source>
</evidence>
<dbReference type="CDD" id="cd06337">
    <property type="entry name" value="PBP1_ABC_ligand_binding-like"/>
    <property type="match status" value="1"/>
</dbReference>
<dbReference type="Gene3D" id="3.40.50.2300">
    <property type="match status" value="2"/>
</dbReference>
<dbReference type="Pfam" id="PF13458">
    <property type="entry name" value="Peripla_BP_6"/>
    <property type="match status" value="1"/>
</dbReference>
<keyword evidence="5" id="KW-1185">Reference proteome</keyword>
<dbReference type="PANTHER" id="PTHR30483:SF6">
    <property type="entry name" value="PERIPLASMIC BINDING PROTEIN OF ABC TRANSPORTER FOR NATURAL AMINO ACIDS"/>
    <property type="match status" value="1"/>
</dbReference>
<gene>
    <name evidence="4" type="ORF">SAMN05661030_3145</name>
</gene>
<dbReference type="RefSeq" id="WP_207506630.1">
    <property type="nucleotide sequence ID" value="NZ_BNAC01000001.1"/>
</dbReference>
<sequence>MDRRTLARPTTSRVVALAGVGLLALTACGGGLGEADGGGGDGDTLTIGYVTPQTGALAAFGEADSFVVDQMTDYFADNPLELGGTTYDVEIVVKDTQSDSVRAGEVAAELINDDGADLILAASTPDTVNPVADQCEANGVPCITSVAPWQPYFFGRGASEGDSFDWTYHFFWGLEDVEAVYQDMWSQVDTNQQAAALWPNDPDGNAWSADFPGVVGENGYTITDPGLYENGTQDYSAQISAFQAADAQILLGVPIPPDFATFWQQAQQQGFTPRIATVAKALLFPSAVEAIGDSADGLATEVWWSPQHPFTSSLTGQSAQELADAYESGTGRQWTQPVGFVHAMFEVAVAALTQADSTDGQAVVDALSSLQVSTIVGDLDWTSGPVPNVAKTPLVGGQWRATDGGEHPFDLVIVSNSEAPEIPTAGTVEPLG</sequence>
<dbReference type="SUPFAM" id="SSF53822">
    <property type="entry name" value="Periplasmic binding protein-like I"/>
    <property type="match status" value="1"/>
</dbReference>